<dbReference type="Proteomes" id="UP000253918">
    <property type="component" value="Unassembled WGS sequence"/>
</dbReference>
<name>A0A369VWW7_9SPHN</name>
<evidence type="ECO:0000313" key="1">
    <source>
        <dbReference type="EMBL" id="RDE05572.1"/>
    </source>
</evidence>
<proteinExistence type="predicted"/>
<comment type="caution">
    <text evidence="1">The sequence shown here is derived from an EMBL/GenBank/DDBJ whole genome shotgun (WGS) entry which is preliminary data.</text>
</comment>
<protein>
    <submittedName>
        <fullName evidence="1">Uncharacterized protein</fullName>
    </submittedName>
</protein>
<evidence type="ECO:0000313" key="2">
    <source>
        <dbReference type="Proteomes" id="UP000253918"/>
    </source>
</evidence>
<gene>
    <name evidence="1" type="ORF">DVW87_10085</name>
</gene>
<organism evidence="1 2">
    <name type="scientific">Sphingomonas aracearum</name>
    <dbReference type="NCBI Taxonomy" id="2283317"/>
    <lineage>
        <taxon>Bacteria</taxon>
        <taxon>Pseudomonadati</taxon>
        <taxon>Pseudomonadota</taxon>
        <taxon>Alphaproteobacteria</taxon>
        <taxon>Sphingomonadales</taxon>
        <taxon>Sphingomonadaceae</taxon>
        <taxon>Sphingomonas</taxon>
    </lineage>
</organism>
<dbReference type="EMBL" id="QQNB01000002">
    <property type="protein sequence ID" value="RDE05572.1"/>
    <property type="molecule type" value="Genomic_DNA"/>
</dbReference>
<accession>A0A369VWW7</accession>
<sequence>MLLGGWATQARACLEAHDLDQGQDKPAPEAIRWAEQQADNLTANPSRYLNPARLAAFRQRLFGTTRQGRSCDDQEKHHD</sequence>
<reference evidence="1 2" key="1">
    <citation type="submission" date="2018-07" db="EMBL/GenBank/DDBJ databases">
        <title>a novel species of Sphingomonas isolated from the rhizosphere soil of Araceae plant.</title>
        <authorList>
            <person name="Zhiyong W."/>
            <person name="Qinglan Z."/>
            <person name="Zhiwei F."/>
            <person name="Ding X."/>
            <person name="Gejiao W."/>
            <person name="Shixue Z."/>
        </authorList>
    </citation>
    <scope>NUCLEOTIDE SEQUENCE [LARGE SCALE GENOMIC DNA]</scope>
    <source>
        <strain evidence="1 2">WZY 27</strain>
    </source>
</reference>
<dbReference type="AlphaFoldDB" id="A0A369VWW7"/>
<keyword evidence="2" id="KW-1185">Reference proteome</keyword>